<dbReference type="InterPro" id="IPR013783">
    <property type="entry name" value="Ig-like_fold"/>
</dbReference>
<dbReference type="Pfam" id="PF07679">
    <property type="entry name" value="I-set"/>
    <property type="match status" value="4"/>
</dbReference>
<organism evidence="8 9">
    <name type="scientific">Pieris macdunnoughi</name>
    <dbReference type="NCBI Taxonomy" id="345717"/>
    <lineage>
        <taxon>Eukaryota</taxon>
        <taxon>Metazoa</taxon>
        <taxon>Ecdysozoa</taxon>
        <taxon>Arthropoda</taxon>
        <taxon>Hexapoda</taxon>
        <taxon>Insecta</taxon>
        <taxon>Pterygota</taxon>
        <taxon>Neoptera</taxon>
        <taxon>Endopterygota</taxon>
        <taxon>Lepidoptera</taxon>
        <taxon>Glossata</taxon>
        <taxon>Ditrysia</taxon>
        <taxon>Papilionoidea</taxon>
        <taxon>Pieridae</taxon>
        <taxon>Pierinae</taxon>
        <taxon>Pieris</taxon>
    </lineage>
</organism>
<dbReference type="SUPFAM" id="SSF48726">
    <property type="entry name" value="Immunoglobulin"/>
    <property type="match status" value="5"/>
</dbReference>
<dbReference type="EMBL" id="CAJOBZ010000013">
    <property type="protein sequence ID" value="CAF4840080.1"/>
    <property type="molecule type" value="Genomic_DNA"/>
</dbReference>
<dbReference type="GO" id="GO:0007156">
    <property type="term" value="P:homophilic cell adhesion via plasma membrane adhesion molecules"/>
    <property type="evidence" value="ECO:0007669"/>
    <property type="project" value="TreeGrafter"/>
</dbReference>
<feature type="domain" description="Ig-like" evidence="7">
    <location>
        <begin position="497"/>
        <end position="578"/>
    </location>
</feature>
<dbReference type="InterPro" id="IPR036465">
    <property type="entry name" value="vWFA_dom_sf"/>
</dbReference>
<feature type="domain" description="Ig-like" evidence="7">
    <location>
        <begin position="589"/>
        <end position="678"/>
    </location>
</feature>
<dbReference type="Pfam" id="PF13927">
    <property type="entry name" value="Ig_3"/>
    <property type="match status" value="1"/>
</dbReference>
<dbReference type="InterPro" id="IPR013098">
    <property type="entry name" value="Ig_I-set"/>
</dbReference>
<evidence type="ECO:0000256" key="1">
    <source>
        <dbReference type="ARBA" id="ARBA00004613"/>
    </source>
</evidence>
<dbReference type="AlphaFoldDB" id="A0A821RDT4"/>
<dbReference type="PROSITE" id="PS50835">
    <property type="entry name" value="IG_LIKE"/>
    <property type="match status" value="5"/>
</dbReference>
<feature type="chain" id="PRO_5032710827" description="Ig-like domain-containing protein" evidence="6">
    <location>
        <begin position="18"/>
        <end position="864"/>
    </location>
</feature>
<dbReference type="GO" id="GO:0005886">
    <property type="term" value="C:plasma membrane"/>
    <property type="evidence" value="ECO:0007669"/>
    <property type="project" value="TreeGrafter"/>
</dbReference>
<dbReference type="Gene3D" id="2.60.40.10">
    <property type="entry name" value="Immunoglobulins"/>
    <property type="match status" value="5"/>
</dbReference>
<feature type="domain" description="Ig-like" evidence="7">
    <location>
        <begin position="402"/>
        <end position="492"/>
    </location>
</feature>
<keyword evidence="9" id="KW-1185">Reference proteome</keyword>
<dbReference type="Gene3D" id="3.40.50.410">
    <property type="entry name" value="von Willebrand factor, type A domain"/>
    <property type="match status" value="1"/>
</dbReference>
<dbReference type="InterPro" id="IPR007110">
    <property type="entry name" value="Ig-like_dom"/>
</dbReference>
<evidence type="ECO:0000256" key="5">
    <source>
        <dbReference type="ARBA" id="ARBA00023319"/>
    </source>
</evidence>
<dbReference type="SMART" id="SM00408">
    <property type="entry name" value="IGc2"/>
    <property type="match status" value="5"/>
</dbReference>
<dbReference type="PANTHER" id="PTHR45080">
    <property type="entry name" value="CONTACTIN 5"/>
    <property type="match status" value="1"/>
</dbReference>
<dbReference type="InterPro" id="IPR003598">
    <property type="entry name" value="Ig_sub2"/>
</dbReference>
<keyword evidence="2" id="KW-0964">Secreted</keyword>
<accession>A0A821RDT4</accession>
<reference evidence="8" key="1">
    <citation type="submission" date="2021-02" db="EMBL/GenBank/DDBJ databases">
        <authorList>
            <person name="Steward A R."/>
        </authorList>
    </citation>
    <scope>NUCLEOTIDE SEQUENCE</scope>
</reference>
<dbReference type="OrthoDB" id="5985519at2759"/>
<name>A0A821RDT4_9NEOP</name>
<dbReference type="InterPro" id="IPR056861">
    <property type="entry name" value="HMCN1-like_VWA"/>
</dbReference>
<comment type="subcellular location">
    <subcellularLocation>
        <location evidence="1">Secreted</location>
    </subcellularLocation>
</comment>
<comment type="caution">
    <text evidence="8">The sequence shown here is derived from an EMBL/GenBank/DDBJ whole genome shotgun (WGS) entry which is preliminary data.</text>
</comment>
<dbReference type="CDD" id="cd00096">
    <property type="entry name" value="Ig"/>
    <property type="match status" value="1"/>
</dbReference>
<evidence type="ECO:0000256" key="6">
    <source>
        <dbReference type="SAM" id="SignalP"/>
    </source>
</evidence>
<evidence type="ECO:0000313" key="9">
    <source>
        <dbReference type="Proteomes" id="UP000663880"/>
    </source>
</evidence>
<dbReference type="GO" id="GO:0032991">
    <property type="term" value="C:protein-containing complex"/>
    <property type="evidence" value="ECO:0007669"/>
    <property type="project" value="UniProtKB-ARBA"/>
</dbReference>
<dbReference type="SMART" id="SM00409">
    <property type="entry name" value="IG"/>
    <property type="match status" value="5"/>
</dbReference>
<dbReference type="PANTHER" id="PTHR45080:SF8">
    <property type="entry name" value="IG-LIKE DOMAIN-CONTAINING PROTEIN"/>
    <property type="match status" value="1"/>
</dbReference>
<proteinExistence type="predicted"/>
<gene>
    <name evidence="8" type="ORF">PMACD_LOCUS6077</name>
</gene>
<keyword evidence="3 6" id="KW-0732">Signal</keyword>
<evidence type="ECO:0000256" key="3">
    <source>
        <dbReference type="ARBA" id="ARBA00022729"/>
    </source>
</evidence>
<feature type="domain" description="Ig-like" evidence="7">
    <location>
        <begin position="683"/>
        <end position="769"/>
    </location>
</feature>
<feature type="domain" description="Ig-like" evidence="7">
    <location>
        <begin position="774"/>
        <end position="858"/>
    </location>
</feature>
<protein>
    <recommendedName>
        <fullName evidence="7">Ig-like domain-containing protein</fullName>
    </recommendedName>
</protein>
<evidence type="ECO:0000259" key="7">
    <source>
        <dbReference type="PROSITE" id="PS50835"/>
    </source>
</evidence>
<evidence type="ECO:0000256" key="4">
    <source>
        <dbReference type="ARBA" id="ARBA00023157"/>
    </source>
</evidence>
<sequence>MALYLLIYFGLIYTATSEKSFILVLDTTASMKEEVDIIKANIQFALDEKTNTEYMLLPFNYPDVGPPLVFTTATNFIDHLDLVEAGGGKECPEKSLSAIEMALERSKYSSNIYVFTDAIAKSEERPKIESISQLCRQKRSQVFILQSGKCPSESNDFYYDVASLCSGSVFYFKLSSLKKAFDFIRETMRLEWTPANVQEVSSNIFGRKHYTFTVDVLTSDILVGVSGHNPEMQISNELGRTVDYNTIMHTSNSSVQCLHNLEVGEYTIEVNSQGPAIIYAFTHKQLTFKYGFSPKTPRSLKETSERPIPGTSNNILIVTSGTNIELLSVEVLMLKSEETNVLNLELSYAAKGQYMATHLFEPGKSFRLSITAKYVNYNQVISGASKAIETQQQGMVTEWINPSAHIIDEDTNLIGFGLNATFACKIDSFPKPEVWWEDENSERLPSDTVLLEIPSTYISYVSIDNATHNGTITCKAKNPLGTADSSVDVFVNRTFVFEVLEYPTDITVNYGDTGKLYCKVNAYPEAEIKWIHNGTEVDSERVEINPDENWLLIKNMDLDDVGEYVCDIQNDVESITYTAVVFITGLEAPVIQIEKTEVILKPGDWTEQKCLITQGKPTPSISWKYRLEDDFSFLEIPEGVYISDNVLKIPSAQSHHGGVYLCEANNSLGVDQQQVLVKVQYQPRIKNQDESLEVKQGDVVSLPCDVDAVPEAEVHWDMYQDDVIIAFDERHHTDSSYTHRFTAQLNDSGMYHCIAKNSMGTATRTVHVNVWVAPYISPVSNNITQMIGTTLYLNCYINLGNPLPSTRWEFIAFNTNISVLTTGHGTGKLEYKVQDLKKKNEGTYRCIAENDVGVDSINLFLKVV</sequence>
<dbReference type="InterPro" id="IPR036179">
    <property type="entry name" value="Ig-like_dom_sf"/>
</dbReference>
<feature type="signal peptide" evidence="6">
    <location>
        <begin position="1"/>
        <end position="17"/>
    </location>
</feature>
<dbReference type="InterPro" id="IPR003599">
    <property type="entry name" value="Ig_sub"/>
</dbReference>
<keyword evidence="5" id="KW-0393">Immunoglobulin domain</keyword>
<keyword evidence="4" id="KW-1015">Disulfide bond</keyword>
<evidence type="ECO:0000313" key="8">
    <source>
        <dbReference type="EMBL" id="CAF4840080.1"/>
    </source>
</evidence>
<dbReference type="Proteomes" id="UP000663880">
    <property type="component" value="Unassembled WGS sequence"/>
</dbReference>
<dbReference type="InterPro" id="IPR050958">
    <property type="entry name" value="Cell_Adh-Cytoskel_Orgn"/>
</dbReference>
<dbReference type="SUPFAM" id="SSF53300">
    <property type="entry name" value="vWA-like"/>
    <property type="match status" value="1"/>
</dbReference>
<dbReference type="Pfam" id="PF25106">
    <property type="entry name" value="VWA_4"/>
    <property type="match status" value="1"/>
</dbReference>
<evidence type="ECO:0000256" key="2">
    <source>
        <dbReference type="ARBA" id="ARBA00022525"/>
    </source>
</evidence>